<keyword evidence="1" id="KW-0802">TPR repeat</keyword>
<sequence>MWAVNPMNKFMFDGLRNTGKKWVVTAVGALLCCGMVAPLEAAESQICVAPVASQNVCAETVPLKAFSPGQMERMNMQTVAPQQQKKDFTKPGAPTVDVSAQRDERKKGMAARQRSLLIAELQQTENLFKNTSKKAPDRVTIARRLAETYVELENAAFRDKINAEVDRDKARNDQKLAAQKETLVNQAGAVMKAANRNAIRYYALIKDEYSSYSEIDQVLYYLAYEYEQVNDYEHAQKTYEELVAKAPKSKWIPSAYFALGELSFFQAQSNPAQWKVALGYYGKVLNYPPPENKLYGYSLYKMAYVFWNTGREDKAIESFKKAITYAMEYPQVSGSSQLLDGGRRDILAVYAVHRTAAGAYRFFRPLSGDGVGSAKKTLSMLNDLGQHYLDTGRYEEAIAMYRDLIARDKGGDLQCMYSVHIAEATIALQARRKDLIAASFESLLKQYREFNNASHPTEAKQECANRTAVLITETAMSWHIEAVGSSGRPGTSDPQAIALATQFYKRILDTWKPQEFATFKFNNVREEDWPTLHKIKYAAADLLYFQKQWDQCGPAFDEVVMDDPKGVDAPEAAFASLLCYQNMYERSHAQRSDRKGAGCFPGQKNTNKPSEKEKRKGSANAPKWQSVALTSNQIRMIRAFDRYLCYINPDSADKRTQEQWISIQYARARIYFEARHWEEAAAGFKEIAFRYPDNEAGIFAAQLYLESINVLASHGTPPRTACFGEMETDVGQLLALYCSNSSSKSSTATPDQCSGLTRVHIDLQRMRAQQTIELADKGGPDALSTYEKGAGMYLDIFHQYCQQGSVNSDYRCDELVYNAARAYQAGRLLAKAIATRMILLNTKGFEHSPLVKSAVYEIGGNFQAIAVYDQAANWYERYQHMDPHGKDAERALSDAVLLRLGLGDEEKALDDATHFRKTYGQSKPLQAASVVFAVSLHYAKKAEKGDKNSLFNWEQARANLTRGKGLFAKAPPDVQIQAHSILARAYTHLHWDPQAAQEYAIVRGSWKDPNALVQKINQAYPSETEEQRQRRIGKTLDAVGEALFQEAEKQKKARVDVLHFPEYRGPGTKDSVLKHINTKVKAWITKKIPAIEKVSSFYTKILNLKPEPPPRWVIAAGSRVGFMWGDLVDDFRRAPIPEAWKKDAEIRGIYYDALDTQSEPIKANKAKPALVTCLNYSLKFQYFDQMSRSCEEWLAKNYKAEYHVIDELRGSPTLANPGIEGILQPVGVEGKPAFMTTLFLPLTPEQWRSTWHVGSDSSYAWFFQLAFPRMNGARSHGL</sequence>
<dbReference type="Proteomes" id="UP000185544">
    <property type="component" value="Chromosome"/>
</dbReference>
<dbReference type="InterPro" id="IPR011990">
    <property type="entry name" value="TPR-like_helical_dom_sf"/>
</dbReference>
<gene>
    <name evidence="3" type="ORF">BCY86_01615</name>
</gene>
<feature type="repeat" description="TPR" evidence="1">
    <location>
        <begin position="378"/>
        <end position="411"/>
    </location>
</feature>
<dbReference type="SMART" id="SM00028">
    <property type="entry name" value="TPR"/>
    <property type="match status" value="4"/>
</dbReference>
<keyword evidence="4" id="KW-1185">Reference proteome</keyword>
<feature type="region of interest" description="Disordered" evidence="2">
    <location>
        <begin position="81"/>
        <end position="105"/>
    </location>
</feature>
<dbReference type="PROSITE" id="PS50005">
    <property type="entry name" value="TPR"/>
    <property type="match status" value="2"/>
</dbReference>
<dbReference type="Gene3D" id="1.25.40.10">
    <property type="entry name" value="Tetratricopeptide repeat domain"/>
    <property type="match status" value="3"/>
</dbReference>
<reference evidence="3 4" key="1">
    <citation type="submission" date="2016-08" db="EMBL/GenBank/DDBJ databases">
        <title>Identification and validation of antigenic proteins from Pajaroellobacter abortibovis using de-novo genome sequence assembly and reverse vaccinology.</title>
        <authorList>
            <person name="Welly B.T."/>
            <person name="Miller M.R."/>
            <person name="Stott J.L."/>
            <person name="Blanchard M.T."/>
            <person name="Islas-Trejo A.D."/>
            <person name="O'Rourke S.M."/>
            <person name="Young A.E."/>
            <person name="Medrano J.F."/>
            <person name="Van Eenennaam A.L."/>
        </authorList>
    </citation>
    <scope>NUCLEOTIDE SEQUENCE [LARGE SCALE GENOMIC DNA]</scope>
    <source>
        <strain evidence="3 4">BTF92-0548A/99-0131</strain>
    </source>
</reference>
<proteinExistence type="predicted"/>
<dbReference type="AlphaFoldDB" id="A0A1L6MVF6"/>
<dbReference type="OrthoDB" id="5476253at2"/>
<dbReference type="STRING" id="1882918.BCY86_01615"/>
<dbReference type="Pfam" id="PF13181">
    <property type="entry name" value="TPR_8"/>
    <property type="match status" value="2"/>
</dbReference>
<evidence type="ECO:0000256" key="1">
    <source>
        <dbReference type="PROSITE-ProRule" id="PRU00339"/>
    </source>
</evidence>
<protein>
    <recommendedName>
        <fullName evidence="5">Outer membrane lipoprotein BamD-like domain-containing protein</fullName>
    </recommendedName>
</protein>
<accession>A0A1L6MVF6</accession>
<name>A0A1L6MVF6_9BACT</name>
<evidence type="ECO:0008006" key="5">
    <source>
        <dbReference type="Google" id="ProtNLM"/>
    </source>
</evidence>
<dbReference type="KEGG" id="pabo:BCY86_01615"/>
<dbReference type="InterPro" id="IPR019734">
    <property type="entry name" value="TPR_rpt"/>
</dbReference>
<feature type="region of interest" description="Disordered" evidence="2">
    <location>
        <begin position="592"/>
        <end position="623"/>
    </location>
</feature>
<feature type="repeat" description="TPR" evidence="1">
    <location>
        <begin position="216"/>
        <end position="249"/>
    </location>
</feature>
<evidence type="ECO:0000313" key="3">
    <source>
        <dbReference type="EMBL" id="APR99519.1"/>
    </source>
</evidence>
<evidence type="ECO:0000256" key="2">
    <source>
        <dbReference type="SAM" id="MobiDB-lite"/>
    </source>
</evidence>
<organism evidence="3 4">
    <name type="scientific">Pajaroellobacter abortibovis</name>
    <dbReference type="NCBI Taxonomy" id="1882918"/>
    <lineage>
        <taxon>Bacteria</taxon>
        <taxon>Pseudomonadati</taxon>
        <taxon>Myxococcota</taxon>
        <taxon>Polyangia</taxon>
        <taxon>Polyangiales</taxon>
        <taxon>Polyangiaceae</taxon>
    </lineage>
</organism>
<evidence type="ECO:0000313" key="4">
    <source>
        <dbReference type="Proteomes" id="UP000185544"/>
    </source>
</evidence>
<dbReference type="SUPFAM" id="SSF48452">
    <property type="entry name" value="TPR-like"/>
    <property type="match status" value="3"/>
</dbReference>
<dbReference type="EMBL" id="CP016908">
    <property type="protein sequence ID" value="APR99519.1"/>
    <property type="molecule type" value="Genomic_DNA"/>
</dbReference>